<feature type="region of interest" description="Disordered" evidence="3">
    <location>
        <begin position="370"/>
        <end position="390"/>
    </location>
</feature>
<dbReference type="InterPro" id="IPR036188">
    <property type="entry name" value="FAD/NAD-bd_sf"/>
</dbReference>
<feature type="compositionally biased region" description="Basic and acidic residues" evidence="3">
    <location>
        <begin position="381"/>
        <end position="390"/>
    </location>
</feature>
<comment type="caution">
    <text evidence="5">The sequence shown here is derived from an EMBL/GenBank/DDBJ whole genome shotgun (WGS) entry which is preliminary data.</text>
</comment>
<evidence type="ECO:0000259" key="4">
    <source>
        <dbReference type="Pfam" id="PF01494"/>
    </source>
</evidence>
<feature type="domain" description="FAD-binding" evidence="4">
    <location>
        <begin position="2"/>
        <end position="333"/>
    </location>
</feature>
<keyword evidence="1" id="KW-0560">Oxidoreductase</keyword>
<organism evidence="5 6">
    <name type="scientific">Mycobacterium saskatchewanense</name>
    <dbReference type="NCBI Taxonomy" id="220927"/>
    <lineage>
        <taxon>Bacteria</taxon>
        <taxon>Bacillati</taxon>
        <taxon>Actinomycetota</taxon>
        <taxon>Actinomycetes</taxon>
        <taxon>Mycobacteriales</taxon>
        <taxon>Mycobacteriaceae</taxon>
        <taxon>Mycobacterium</taxon>
        <taxon>Mycobacterium simiae complex</taxon>
    </lineage>
</organism>
<dbReference type="Proteomes" id="UP000193387">
    <property type="component" value="Unassembled WGS sequence"/>
</dbReference>
<dbReference type="AlphaFoldDB" id="A0AAJ3NT40"/>
<evidence type="ECO:0000256" key="1">
    <source>
        <dbReference type="ARBA" id="ARBA00023002"/>
    </source>
</evidence>
<reference evidence="5 6" key="1">
    <citation type="submission" date="2016-01" db="EMBL/GenBank/DDBJ databases">
        <title>The new phylogeny of the genus Mycobacterium.</title>
        <authorList>
            <person name="Tarcisio F."/>
            <person name="Conor M."/>
            <person name="Antonella G."/>
            <person name="Elisabetta G."/>
            <person name="Giulia F.S."/>
            <person name="Sara T."/>
            <person name="Anna F."/>
            <person name="Clotilde B."/>
            <person name="Roberto B."/>
            <person name="Veronica D.S."/>
            <person name="Fabio R."/>
            <person name="Monica P."/>
            <person name="Olivier J."/>
            <person name="Enrico T."/>
            <person name="Nicola S."/>
        </authorList>
    </citation>
    <scope>NUCLEOTIDE SEQUENCE [LARGE SCALE GENOMIC DNA]</scope>
    <source>
        <strain evidence="5 6">DSM 44616</strain>
    </source>
</reference>
<keyword evidence="6" id="KW-1185">Reference proteome</keyword>
<proteinExistence type="predicted"/>
<dbReference type="GO" id="GO:0004497">
    <property type="term" value="F:monooxygenase activity"/>
    <property type="evidence" value="ECO:0007669"/>
    <property type="project" value="UniProtKB-KW"/>
</dbReference>
<accession>A0AAJ3NT40</accession>
<keyword evidence="2" id="KW-0503">Monooxygenase</keyword>
<sequence>MKVVVAGGGIGGLAVASGLQRAGWETVVLERAADPEPPRAGLSLFGNGFRALDALGLGPAVRAICADGPPYRTAGIRTPSGRWLVRFAPAASARLRAVDRTELHHVLLASLTPGTVRWGQRVTGVRHGSVEAEDGALTRGADLVVGADGIRSRVRASVPQDRPTRHSGYGVWRAVTAIPVPVEVGGETWGPGQRFGIVPMRDGRVYWFAVVDRARCGTGAAALQEIRDRFDSWHEPIGRLIDATEPDAVNYVSSEELSGPLSSYVHGRIVLVGDAAHAMSPNLGQGANQALEDAATLCALLTAAPGSGIEGIDAALRRYDRIRRPRTQRIARESRGIGVAAQWSHPLLVRLREAGMSAVPDRLFSRRTTRLQHWDPPPANPHREIRSPAC</sequence>
<evidence type="ECO:0000313" key="6">
    <source>
        <dbReference type="Proteomes" id="UP000193387"/>
    </source>
</evidence>
<name>A0AAJ3NT40_9MYCO</name>
<evidence type="ECO:0000256" key="2">
    <source>
        <dbReference type="ARBA" id="ARBA00023033"/>
    </source>
</evidence>
<gene>
    <name evidence="5" type="ORF">AWC23_00840</name>
</gene>
<dbReference type="Gene3D" id="3.50.50.60">
    <property type="entry name" value="FAD/NAD(P)-binding domain"/>
    <property type="match status" value="1"/>
</dbReference>
<dbReference type="PRINTS" id="PR00420">
    <property type="entry name" value="RNGMNOXGNASE"/>
</dbReference>
<evidence type="ECO:0000256" key="3">
    <source>
        <dbReference type="SAM" id="MobiDB-lite"/>
    </source>
</evidence>
<evidence type="ECO:0000313" key="5">
    <source>
        <dbReference type="EMBL" id="ORW73887.1"/>
    </source>
</evidence>
<dbReference type="GO" id="GO:0071949">
    <property type="term" value="F:FAD binding"/>
    <property type="evidence" value="ECO:0007669"/>
    <property type="project" value="InterPro"/>
</dbReference>
<dbReference type="PANTHER" id="PTHR13789:SF309">
    <property type="entry name" value="PUTATIVE (AFU_ORTHOLOGUE AFUA_6G14510)-RELATED"/>
    <property type="match status" value="1"/>
</dbReference>
<protein>
    <recommendedName>
        <fullName evidence="4">FAD-binding domain-containing protein</fullName>
    </recommendedName>
</protein>
<dbReference type="RefSeq" id="WP_085254413.1">
    <property type="nucleotide sequence ID" value="NZ_AP022573.1"/>
</dbReference>
<dbReference type="SUPFAM" id="SSF51905">
    <property type="entry name" value="FAD/NAD(P)-binding domain"/>
    <property type="match status" value="1"/>
</dbReference>
<dbReference type="Pfam" id="PF01494">
    <property type="entry name" value="FAD_binding_3"/>
    <property type="match status" value="1"/>
</dbReference>
<dbReference type="EMBL" id="LQPR01000012">
    <property type="protein sequence ID" value="ORW73887.1"/>
    <property type="molecule type" value="Genomic_DNA"/>
</dbReference>
<dbReference type="PANTHER" id="PTHR13789">
    <property type="entry name" value="MONOOXYGENASE"/>
    <property type="match status" value="1"/>
</dbReference>
<dbReference type="InterPro" id="IPR050493">
    <property type="entry name" value="FAD-dep_Monooxygenase_BioMet"/>
</dbReference>
<dbReference type="InterPro" id="IPR002938">
    <property type="entry name" value="FAD-bd"/>
</dbReference>